<reference evidence="4 5" key="2">
    <citation type="submission" date="2014-09" db="EMBL/GenBank/DDBJ databases">
        <authorList>
            <consortium name="NBRP consortium"/>
            <person name="Sawabe T."/>
            <person name="Meirelles P."/>
            <person name="Nakanishi M."/>
            <person name="Sayaka M."/>
            <person name="Hattori M."/>
            <person name="Ohkuma M."/>
        </authorList>
    </citation>
    <scope>NUCLEOTIDE SEQUENCE [LARGE SCALE GENOMIC DNA]</scope>
    <source>
        <strain evidence="4 5">JCM 19240</strain>
    </source>
</reference>
<feature type="region of interest" description="Disordered" evidence="3">
    <location>
        <begin position="98"/>
        <end position="133"/>
    </location>
</feature>
<reference evidence="4 5" key="1">
    <citation type="submission" date="2014-09" db="EMBL/GenBank/DDBJ databases">
        <title>Vibrio maritimus JCM 19240. (C210) whole genome shotgun sequence.</title>
        <authorList>
            <person name="Sawabe T."/>
            <person name="Meirelles P."/>
            <person name="Nakanishi M."/>
            <person name="Sayaka M."/>
            <person name="Hattori M."/>
            <person name="Ohkuma M."/>
        </authorList>
    </citation>
    <scope>NUCLEOTIDE SEQUENCE [LARGE SCALE GENOMIC DNA]</scope>
    <source>
        <strain evidence="4 5">JCM 19240</strain>
    </source>
</reference>
<dbReference type="Proteomes" id="UP000029224">
    <property type="component" value="Unassembled WGS sequence"/>
</dbReference>
<evidence type="ECO:0000256" key="1">
    <source>
        <dbReference type="ARBA" id="ARBA00093464"/>
    </source>
</evidence>
<dbReference type="OrthoDB" id="6400110at2"/>
<gene>
    <name evidence="4" type="ORF">JCM19240_4495</name>
</gene>
<dbReference type="NCBIfam" id="NF008252">
    <property type="entry name" value="PRK11027.1-2"/>
    <property type="match status" value="1"/>
</dbReference>
<dbReference type="AlphaFoldDB" id="A0A090TF41"/>
<accession>A0A090TF41</accession>
<organism evidence="4 5">
    <name type="scientific">Vibrio maritimus</name>
    <dbReference type="NCBI Taxonomy" id="990268"/>
    <lineage>
        <taxon>Bacteria</taxon>
        <taxon>Pseudomonadati</taxon>
        <taxon>Pseudomonadota</taxon>
        <taxon>Gammaproteobacteria</taxon>
        <taxon>Vibrionales</taxon>
        <taxon>Vibrionaceae</taxon>
        <taxon>Vibrio</taxon>
    </lineage>
</organism>
<evidence type="ECO:0000313" key="5">
    <source>
        <dbReference type="Proteomes" id="UP000029224"/>
    </source>
</evidence>
<proteinExistence type="inferred from homology"/>
<protein>
    <recommendedName>
        <fullName evidence="2">Macrodomain Ori protein</fullName>
    </recommendedName>
</protein>
<evidence type="ECO:0000256" key="3">
    <source>
        <dbReference type="SAM" id="MobiDB-lite"/>
    </source>
</evidence>
<dbReference type="EMBL" id="BBMT01000023">
    <property type="protein sequence ID" value="GAL37928.1"/>
    <property type="molecule type" value="Genomic_DNA"/>
</dbReference>
<dbReference type="Pfam" id="PF04219">
    <property type="entry name" value="DUF413"/>
    <property type="match status" value="1"/>
</dbReference>
<feature type="compositionally biased region" description="Acidic residues" evidence="3">
    <location>
        <begin position="106"/>
        <end position="133"/>
    </location>
</feature>
<comment type="similarity">
    <text evidence="1">Belongs to the MaoP family.</text>
</comment>
<evidence type="ECO:0000256" key="2">
    <source>
        <dbReference type="ARBA" id="ARBA00093628"/>
    </source>
</evidence>
<dbReference type="InterPro" id="IPR007335">
    <property type="entry name" value="DUF413"/>
</dbReference>
<keyword evidence="5" id="KW-1185">Reference proteome</keyword>
<sequence>MSNVDFRLGKKPFYDNKRFRRGFAKSGDFTIAEEEILIRFGDTMNLLEGGELVPESEEERHFLQVVADEKQAESKLEKTWIKYIHLARDRKKFHTLNGKKAAANESVEDESDYDDSNDDIGNDIVDDESRSDD</sequence>
<comment type="caution">
    <text evidence="4">The sequence shown here is derived from an EMBL/GenBank/DDBJ whole genome shotgun (WGS) entry which is preliminary data.</text>
</comment>
<evidence type="ECO:0000313" key="4">
    <source>
        <dbReference type="EMBL" id="GAL37928.1"/>
    </source>
</evidence>
<name>A0A090TF41_9VIBR</name>